<dbReference type="GO" id="GO:0008832">
    <property type="term" value="F:dGTPase activity"/>
    <property type="evidence" value="ECO:0007669"/>
    <property type="project" value="TreeGrafter"/>
</dbReference>
<dbReference type="PANTHER" id="PTHR11373">
    <property type="entry name" value="DEOXYNUCLEOSIDE TRIPHOSPHATE TRIPHOSPHOHYDROLASE"/>
    <property type="match status" value="1"/>
</dbReference>
<name>A0A0H5R6A9_9EUKA</name>
<dbReference type="CDD" id="cd00077">
    <property type="entry name" value="HDc"/>
    <property type="match status" value="1"/>
</dbReference>
<feature type="domain" description="HD" evidence="1">
    <location>
        <begin position="50"/>
        <end position="105"/>
    </location>
</feature>
<evidence type="ECO:0000259" key="1">
    <source>
        <dbReference type="Pfam" id="PF01966"/>
    </source>
</evidence>
<organism evidence="2">
    <name type="scientific">Spongospora subterranea</name>
    <dbReference type="NCBI Taxonomy" id="70186"/>
    <lineage>
        <taxon>Eukaryota</taxon>
        <taxon>Sar</taxon>
        <taxon>Rhizaria</taxon>
        <taxon>Endomyxa</taxon>
        <taxon>Phytomyxea</taxon>
        <taxon>Plasmodiophorida</taxon>
        <taxon>Plasmodiophoridae</taxon>
        <taxon>Spongospora</taxon>
    </lineage>
</organism>
<evidence type="ECO:0000313" key="2">
    <source>
        <dbReference type="EMBL" id="CRZ09376.1"/>
    </source>
</evidence>
<dbReference type="EMBL" id="HACM01008934">
    <property type="protein sequence ID" value="CRZ09376.1"/>
    <property type="molecule type" value="Transcribed_RNA"/>
</dbReference>
<dbReference type="Pfam" id="PF01966">
    <property type="entry name" value="HD"/>
    <property type="match status" value="1"/>
</dbReference>
<dbReference type="GO" id="GO:0006203">
    <property type="term" value="P:dGTP catabolic process"/>
    <property type="evidence" value="ECO:0007669"/>
    <property type="project" value="TreeGrafter"/>
</dbReference>
<dbReference type="GO" id="GO:0005634">
    <property type="term" value="C:nucleus"/>
    <property type="evidence" value="ECO:0007669"/>
    <property type="project" value="TreeGrafter"/>
</dbReference>
<dbReference type="SUPFAM" id="SSF109604">
    <property type="entry name" value="HD-domain/PDEase-like"/>
    <property type="match status" value="1"/>
</dbReference>
<dbReference type="Gene3D" id="1.10.3210.10">
    <property type="entry name" value="Hypothetical protein af1432"/>
    <property type="match status" value="1"/>
</dbReference>
<dbReference type="InterPro" id="IPR006674">
    <property type="entry name" value="HD_domain"/>
</dbReference>
<dbReference type="InterPro" id="IPR003607">
    <property type="entry name" value="HD/PDEase_dom"/>
</dbReference>
<dbReference type="AlphaFoldDB" id="A0A0H5R6A9"/>
<dbReference type="PANTHER" id="PTHR11373:SF4">
    <property type="entry name" value="DEOXYNUCLEOSIDE TRIPHOSPHATE TRIPHOSPHOHYDROLASE SAMHD1"/>
    <property type="match status" value="1"/>
</dbReference>
<dbReference type="InterPro" id="IPR050135">
    <property type="entry name" value="dGTPase-like"/>
</dbReference>
<reference evidence="2" key="1">
    <citation type="submission" date="2015-04" db="EMBL/GenBank/DDBJ databases">
        <title>The genome sequence of the plant pathogenic Rhizarian Plasmodiophora brassicae reveals insights in its biotrophic life cycle and the origin of chitin synthesis.</title>
        <authorList>
            <person name="Schwelm A."/>
            <person name="Fogelqvist J."/>
            <person name="Knaust A."/>
            <person name="Julke S."/>
            <person name="Lilja T."/>
            <person name="Dhandapani V."/>
            <person name="Bonilla-Rosso G."/>
            <person name="Karlsson M."/>
            <person name="Shevchenko A."/>
            <person name="Choi S.R."/>
            <person name="Kim H.G."/>
            <person name="Park J.Y."/>
            <person name="Lim Y.P."/>
            <person name="Ludwig-Muller J."/>
            <person name="Dixelius C."/>
        </authorList>
    </citation>
    <scope>NUCLEOTIDE SEQUENCE</scope>
    <source>
        <tissue evidence="2">Potato root galls</tissue>
    </source>
</reference>
<accession>A0A0H5R6A9</accession>
<sequence length="141" mass="15440">MKQIMDPIHGLIDIDPELIQMIDTPQFQRLRNISQMGPSSYVFPGATHKRFGHSIGTSSVAGDLLDNISRAQPDLKITPRETLLIKAAGLCHDLGHGPLSHSFDNFMVCESFNAPLCASLFISVSQTPFAASFFSRYSMGA</sequence>
<protein>
    <recommendedName>
        <fullName evidence="1">HD domain-containing protein</fullName>
    </recommendedName>
</protein>
<proteinExistence type="predicted"/>